<comment type="caution">
    <text evidence="14">Lacks conserved residue(s) required for the propagation of feature annotation.</text>
</comment>
<dbReference type="GO" id="GO:0004144">
    <property type="term" value="F:diacylglycerol O-acyltransferase activity"/>
    <property type="evidence" value="ECO:0007669"/>
    <property type="project" value="TreeGrafter"/>
</dbReference>
<comment type="similarity">
    <text evidence="4 14">Belongs to the diacylglycerol acyltransferase family.</text>
</comment>
<evidence type="ECO:0000256" key="2">
    <source>
        <dbReference type="ARBA" id="ARBA00004771"/>
    </source>
</evidence>
<evidence type="ECO:0000256" key="4">
    <source>
        <dbReference type="ARBA" id="ARBA00005420"/>
    </source>
</evidence>
<evidence type="ECO:0000256" key="3">
    <source>
        <dbReference type="ARBA" id="ARBA00005189"/>
    </source>
</evidence>
<dbReference type="Proteomes" id="UP001162640">
    <property type="component" value="Unassembled WGS sequence"/>
</dbReference>
<dbReference type="PANTHER" id="PTHR12317:SF0">
    <property type="entry name" value="ACYLTRANSFERASE"/>
    <property type="match status" value="1"/>
</dbReference>
<keyword evidence="12 14" id="KW-0472">Membrane</keyword>
<gene>
    <name evidence="15" type="ORF">TL16_g03269</name>
</gene>
<evidence type="ECO:0000313" key="15">
    <source>
        <dbReference type="EMBL" id="GMH61494.1"/>
    </source>
</evidence>
<keyword evidence="11" id="KW-0443">Lipid metabolism</keyword>
<comment type="pathway">
    <text evidence="2">Glycerolipid metabolism; triacylglycerol biosynthesis.</text>
</comment>
<evidence type="ECO:0000256" key="7">
    <source>
        <dbReference type="ARBA" id="ARBA00022692"/>
    </source>
</evidence>
<evidence type="ECO:0000256" key="13">
    <source>
        <dbReference type="ARBA" id="ARBA00023315"/>
    </source>
</evidence>
<comment type="caution">
    <text evidence="15">The sequence shown here is derived from an EMBL/GenBank/DDBJ whole genome shotgun (WGS) entry which is preliminary data.</text>
</comment>
<evidence type="ECO:0000256" key="10">
    <source>
        <dbReference type="ARBA" id="ARBA00022989"/>
    </source>
</evidence>
<dbReference type="GO" id="GO:0019432">
    <property type="term" value="P:triglyceride biosynthetic process"/>
    <property type="evidence" value="ECO:0007669"/>
    <property type="project" value="TreeGrafter"/>
</dbReference>
<dbReference type="GO" id="GO:0006071">
    <property type="term" value="P:glycerol metabolic process"/>
    <property type="evidence" value="ECO:0007669"/>
    <property type="project" value="UniProtKB-KW"/>
</dbReference>
<sequence length="324" mass="37130">MAKKEIKRWVETHSRNWKYHADPVSWFGLMSFFGIWVGSPVIPVACLGSALAKYSNKPLMGLVAYYSYSYFFPAKPSKFVLWVYGACLQRCYFKKQTVVVLGEEVKRDDKTMCCFHPHGALSCGWTLANASRSLGSLNTNMRWLVAPLLFKIPLINEVLRWNSVQSVVPSNFKRVMALGENISIIPGGFHSAALFQRNKFRCFVMKRKGFIKYALQFGYKLRPCFSFGEEKTYYTMPYFEKLRMKLLANNNMPPVFFLGKYGVLPCDDFELTCVVGEPIQCPKIEKPTPADVDKYHALYIAGLRKVFDDNKAEYASSDAELYLE</sequence>
<dbReference type="GO" id="GO:0005789">
    <property type="term" value="C:endoplasmic reticulum membrane"/>
    <property type="evidence" value="ECO:0007669"/>
    <property type="project" value="UniProtKB-SubCell"/>
</dbReference>
<accession>A0A9W7A3X7</accession>
<reference evidence="16" key="1">
    <citation type="journal article" date="2023" name="Commun. Biol.">
        <title>Genome analysis of Parmales, the sister group of diatoms, reveals the evolutionary specialization of diatoms from phago-mixotrophs to photoautotrophs.</title>
        <authorList>
            <person name="Ban H."/>
            <person name="Sato S."/>
            <person name="Yoshikawa S."/>
            <person name="Yamada K."/>
            <person name="Nakamura Y."/>
            <person name="Ichinomiya M."/>
            <person name="Sato N."/>
            <person name="Blanc-Mathieu R."/>
            <person name="Endo H."/>
            <person name="Kuwata A."/>
            <person name="Ogata H."/>
        </authorList>
    </citation>
    <scope>NUCLEOTIDE SEQUENCE [LARGE SCALE GENOMIC DNA]</scope>
</reference>
<keyword evidence="9 14" id="KW-0256">Endoplasmic reticulum</keyword>
<keyword evidence="5" id="KW-0444">Lipid biosynthesis</keyword>
<keyword evidence="7 14" id="KW-0812">Transmembrane</keyword>
<evidence type="ECO:0000256" key="11">
    <source>
        <dbReference type="ARBA" id="ARBA00023098"/>
    </source>
</evidence>
<comment type="subcellular location">
    <subcellularLocation>
        <location evidence="1 14">Endoplasmic reticulum membrane</location>
        <topology evidence="1 14">Multi-pass membrane protein</topology>
    </subcellularLocation>
</comment>
<feature type="transmembrane region" description="Helical" evidence="14">
    <location>
        <begin position="26"/>
        <end position="52"/>
    </location>
</feature>
<evidence type="ECO:0000256" key="12">
    <source>
        <dbReference type="ARBA" id="ARBA00023136"/>
    </source>
</evidence>
<name>A0A9W7A3X7_9STRA</name>
<dbReference type="EC" id="2.3.1.-" evidence="14"/>
<dbReference type="InterPro" id="IPR007130">
    <property type="entry name" value="DAGAT"/>
</dbReference>
<evidence type="ECO:0000256" key="8">
    <source>
        <dbReference type="ARBA" id="ARBA00022798"/>
    </source>
</evidence>
<evidence type="ECO:0000256" key="5">
    <source>
        <dbReference type="ARBA" id="ARBA00022516"/>
    </source>
</evidence>
<proteinExistence type="inferred from homology"/>
<protein>
    <recommendedName>
        <fullName evidence="14">Acyltransferase</fullName>
        <ecNumber evidence="14">2.3.1.-</ecNumber>
    </recommendedName>
</protein>
<evidence type="ECO:0000313" key="16">
    <source>
        <dbReference type="Proteomes" id="UP001162640"/>
    </source>
</evidence>
<organism evidence="15 16">
    <name type="scientific">Triparma laevis f. inornata</name>
    <dbReference type="NCBI Taxonomy" id="1714386"/>
    <lineage>
        <taxon>Eukaryota</taxon>
        <taxon>Sar</taxon>
        <taxon>Stramenopiles</taxon>
        <taxon>Ochrophyta</taxon>
        <taxon>Bolidophyceae</taxon>
        <taxon>Parmales</taxon>
        <taxon>Triparmaceae</taxon>
        <taxon>Triparma</taxon>
    </lineage>
</organism>
<keyword evidence="8" id="KW-0319">Glycerol metabolism</keyword>
<evidence type="ECO:0000256" key="9">
    <source>
        <dbReference type="ARBA" id="ARBA00022824"/>
    </source>
</evidence>
<evidence type="ECO:0000256" key="6">
    <source>
        <dbReference type="ARBA" id="ARBA00022679"/>
    </source>
</evidence>
<comment type="pathway">
    <text evidence="3">Lipid metabolism.</text>
</comment>
<dbReference type="PANTHER" id="PTHR12317">
    <property type="entry name" value="DIACYLGLYCEROL O-ACYLTRANSFERASE"/>
    <property type="match status" value="1"/>
</dbReference>
<keyword evidence="6 14" id="KW-0808">Transferase</keyword>
<evidence type="ECO:0000256" key="14">
    <source>
        <dbReference type="RuleBase" id="RU367023"/>
    </source>
</evidence>
<dbReference type="AlphaFoldDB" id="A0A9W7A3X7"/>
<dbReference type="EMBL" id="BLQM01000085">
    <property type="protein sequence ID" value="GMH61494.1"/>
    <property type="molecule type" value="Genomic_DNA"/>
</dbReference>
<evidence type="ECO:0000256" key="1">
    <source>
        <dbReference type="ARBA" id="ARBA00004477"/>
    </source>
</evidence>
<keyword evidence="10 14" id="KW-1133">Transmembrane helix</keyword>
<keyword evidence="13" id="KW-0012">Acyltransferase</keyword>
<dbReference type="Pfam" id="PF03982">
    <property type="entry name" value="DAGAT"/>
    <property type="match status" value="1"/>
</dbReference>